<dbReference type="InterPro" id="IPR036612">
    <property type="entry name" value="KH_dom_type_1_sf"/>
</dbReference>
<comment type="caution">
    <text evidence="1">The sequence shown here is derived from an EMBL/GenBank/DDBJ whole genome shotgun (WGS) entry which is preliminary data.</text>
</comment>
<keyword evidence="2" id="KW-1185">Reference proteome</keyword>
<gene>
    <name evidence="1" type="primary">pol_774</name>
    <name evidence="1" type="ORF">NPIL_665861</name>
</gene>
<evidence type="ECO:0000313" key="2">
    <source>
        <dbReference type="Proteomes" id="UP000887013"/>
    </source>
</evidence>
<dbReference type="SUPFAM" id="SSF54791">
    <property type="entry name" value="Eukaryotic type KH-domain (KH-domain type I)"/>
    <property type="match status" value="1"/>
</dbReference>
<sequence length="172" mass="20001">MMTVECIIPQEHHPTVLGSGDSKVKNVPQQFYVTIKLPVREKPEDADKVMVNEDTQANGLEAEFQASFEAQRDKLRKHAKRQIKFQDPNRKMYNLRRWKPKFYRVGDLVAIKKNSVWITRKAKDEVFRTLQDVARLKGENIYDVIKEGGHEGPNCTKSCAKYMKLCNMTPEF</sequence>
<dbReference type="Gene3D" id="3.30.1370.10">
    <property type="entry name" value="K Homology domain, type 1"/>
    <property type="match status" value="1"/>
</dbReference>
<dbReference type="Proteomes" id="UP000887013">
    <property type="component" value="Unassembled WGS sequence"/>
</dbReference>
<reference evidence="1" key="1">
    <citation type="submission" date="2020-08" db="EMBL/GenBank/DDBJ databases">
        <title>Multicomponent nature underlies the extraordinary mechanical properties of spider dragline silk.</title>
        <authorList>
            <person name="Kono N."/>
            <person name="Nakamura H."/>
            <person name="Mori M."/>
            <person name="Yoshida Y."/>
            <person name="Ohtoshi R."/>
            <person name="Malay A.D."/>
            <person name="Moran D.A.P."/>
            <person name="Tomita M."/>
            <person name="Numata K."/>
            <person name="Arakawa K."/>
        </authorList>
    </citation>
    <scope>NUCLEOTIDE SEQUENCE</scope>
</reference>
<dbReference type="OrthoDB" id="8066224at2759"/>
<name>A0A8X6N7A3_NEPPI</name>
<evidence type="ECO:0000313" key="1">
    <source>
        <dbReference type="EMBL" id="GFS98438.1"/>
    </source>
</evidence>
<dbReference type="AlphaFoldDB" id="A0A8X6N7A3"/>
<proteinExistence type="predicted"/>
<accession>A0A8X6N7A3</accession>
<dbReference type="EMBL" id="BMAW01101184">
    <property type="protein sequence ID" value="GFS98438.1"/>
    <property type="molecule type" value="Genomic_DNA"/>
</dbReference>
<protein>
    <submittedName>
        <fullName evidence="1">Pro-Pol polyprotein</fullName>
    </submittedName>
</protein>
<organism evidence="1 2">
    <name type="scientific">Nephila pilipes</name>
    <name type="common">Giant wood spider</name>
    <name type="synonym">Nephila maculata</name>
    <dbReference type="NCBI Taxonomy" id="299642"/>
    <lineage>
        <taxon>Eukaryota</taxon>
        <taxon>Metazoa</taxon>
        <taxon>Ecdysozoa</taxon>
        <taxon>Arthropoda</taxon>
        <taxon>Chelicerata</taxon>
        <taxon>Arachnida</taxon>
        <taxon>Araneae</taxon>
        <taxon>Araneomorphae</taxon>
        <taxon>Entelegynae</taxon>
        <taxon>Araneoidea</taxon>
        <taxon>Nephilidae</taxon>
        <taxon>Nephila</taxon>
    </lineage>
</organism>
<dbReference type="GO" id="GO:0003723">
    <property type="term" value="F:RNA binding"/>
    <property type="evidence" value="ECO:0007669"/>
    <property type="project" value="InterPro"/>
</dbReference>